<dbReference type="STRING" id="1122949.GCA_000378725_00590"/>
<feature type="transmembrane region" description="Helical" evidence="9">
    <location>
        <begin position="143"/>
        <end position="164"/>
    </location>
</feature>
<dbReference type="PROSITE" id="PS00873">
    <property type="entry name" value="NA_ALANINE_SYMP"/>
    <property type="match status" value="1"/>
</dbReference>
<keyword evidence="6 9" id="KW-0769">Symport</keyword>
<feature type="transmembrane region" description="Helical" evidence="9">
    <location>
        <begin position="97"/>
        <end position="122"/>
    </location>
</feature>
<evidence type="ECO:0000256" key="9">
    <source>
        <dbReference type="RuleBase" id="RU363064"/>
    </source>
</evidence>
<dbReference type="PANTHER" id="PTHR30330:SF3">
    <property type="entry name" value="TRANSCRIPTIONAL REGULATOR, LRP FAMILY"/>
    <property type="match status" value="1"/>
</dbReference>
<feature type="transmembrane region" description="Helical" evidence="9">
    <location>
        <begin position="12"/>
        <end position="31"/>
    </location>
</feature>
<dbReference type="PANTHER" id="PTHR30330">
    <property type="entry name" value="AGSS FAMILY TRANSPORTER, SODIUM-ALANINE"/>
    <property type="match status" value="1"/>
</dbReference>
<feature type="transmembrane region" description="Helical" evidence="9">
    <location>
        <begin position="64"/>
        <end position="91"/>
    </location>
</feature>
<feature type="transmembrane region" description="Helical" evidence="9">
    <location>
        <begin position="348"/>
        <end position="371"/>
    </location>
</feature>
<evidence type="ECO:0000256" key="3">
    <source>
        <dbReference type="ARBA" id="ARBA00022448"/>
    </source>
</evidence>
<gene>
    <name evidence="10" type="ORF">NCTC13149_00847</name>
</gene>
<dbReference type="GO" id="GO:0005283">
    <property type="term" value="F:amino acid:sodium symporter activity"/>
    <property type="evidence" value="ECO:0007669"/>
    <property type="project" value="InterPro"/>
</dbReference>
<evidence type="ECO:0000256" key="8">
    <source>
        <dbReference type="ARBA" id="ARBA00023136"/>
    </source>
</evidence>
<dbReference type="Gene3D" id="1.20.1740.10">
    <property type="entry name" value="Amino acid/polyamine transporter I"/>
    <property type="match status" value="1"/>
</dbReference>
<comment type="subcellular location">
    <subcellularLocation>
        <location evidence="1 9">Cell membrane</location>
        <topology evidence="1 9">Multi-pass membrane protein</topology>
    </subcellularLocation>
</comment>
<name>A0A379C3V9_9FIRM</name>
<feature type="transmembrane region" description="Helical" evidence="9">
    <location>
        <begin position="213"/>
        <end position="231"/>
    </location>
</feature>
<keyword evidence="8 9" id="KW-0472">Membrane</keyword>
<feature type="transmembrane region" description="Helical" evidence="9">
    <location>
        <begin position="416"/>
        <end position="436"/>
    </location>
</feature>
<dbReference type="EMBL" id="UGSZ01000001">
    <property type="protein sequence ID" value="SUB57032.1"/>
    <property type="molecule type" value="Genomic_DNA"/>
</dbReference>
<keyword evidence="5 9" id="KW-0812">Transmembrane</keyword>
<evidence type="ECO:0000256" key="4">
    <source>
        <dbReference type="ARBA" id="ARBA00022475"/>
    </source>
</evidence>
<dbReference type="PROSITE" id="PS51257">
    <property type="entry name" value="PROKAR_LIPOPROTEIN"/>
    <property type="match status" value="1"/>
</dbReference>
<keyword evidence="7 9" id="KW-1133">Transmembrane helix</keyword>
<evidence type="ECO:0000256" key="5">
    <source>
        <dbReference type="ARBA" id="ARBA00022692"/>
    </source>
</evidence>
<keyword evidence="4 9" id="KW-1003">Cell membrane</keyword>
<protein>
    <submittedName>
        <fullName evidence="10">Na+/alanine symporter</fullName>
    </submittedName>
</protein>
<dbReference type="Pfam" id="PF01235">
    <property type="entry name" value="Na_Ala_symp"/>
    <property type="match status" value="1"/>
</dbReference>
<dbReference type="PRINTS" id="PR00175">
    <property type="entry name" value="NAALASMPORT"/>
</dbReference>
<organism evidence="10 11">
    <name type="scientific">Peptoniphilus lacrimalis</name>
    <dbReference type="NCBI Taxonomy" id="33031"/>
    <lineage>
        <taxon>Bacteria</taxon>
        <taxon>Bacillati</taxon>
        <taxon>Bacillota</taxon>
        <taxon>Tissierellia</taxon>
        <taxon>Tissierellales</taxon>
        <taxon>Peptoniphilaceae</taxon>
        <taxon>Peptoniphilus</taxon>
    </lineage>
</organism>
<dbReference type="AlphaFoldDB" id="A0A379C3V9"/>
<dbReference type="InterPro" id="IPR001463">
    <property type="entry name" value="Na/Ala_symport"/>
</dbReference>
<evidence type="ECO:0000313" key="11">
    <source>
        <dbReference type="Proteomes" id="UP000255517"/>
    </source>
</evidence>
<accession>A0A379C3V9</accession>
<dbReference type="FunFam" id="1.20.1740.10:FF:000004">
    <property type="entry name" value="Sodium:alanine symporter family protein"/>
    <property type="match status" value="1"/>
</dbReference>
<evidence type="ECO:0000256" key="6">
    <source>
        <dbReference type="ARBA" id="ARBA00022847"/>
    </source>
</evidence>
<dbReference type="GO" id="GO:0005886">
    <property type="term" value="C:plasma membrane"/>
    <property type="evidence" value="ECO:0007669"/>
    <property type="project" value="UniProtKB-SubCell"/>
</dbReference>
<comment type="similarity">
    <text evidence="2 9">Belongs to the alanine or glycine:cation symporter (AGCS) (TC 2.A.25) family.</text>
</comment>
<reference evidence="10 11" key="1">
    <citation type="submission" date="2018-06" db="EMBL/GenBank/DDBJ databases">
        <authorList>
            <consortium name="Pathogen Informatics"/>
            <person name="Doyle S."/>
        </authorList>
    </citation>
    <scope>NUCLEOTIDE SEQUENCE [LARGE SCALE GENOMIC DNA]</scope>
    <source>
        <strain evidence="10 11">NCTC13149</strain>
    </source>
</reference>
<dbReference type="Proteomes" id="UP000255517">
    <property type="component" value="Unassembled WGS sequence"/>
</dbReference>
<dbReference type="NCBIfam" id="TIGR00835">
    <property type="entry name" value="agcS"/>
    <property type="match status" value="1"/>
</dbReference>
<evidence type="ECO:0000256" key="2">
    <source>
        <dbReference type="ARBA" id="ARBA00009261"/>
    </source>
</evidence>
<feature type="transmembrane region" description="Helical" evidence="9">
    <location>
        <begin position="237"/>
        <end position="258"/>
    </location>
</feature>
<evidence type="ECO:0000313" key="10">
    <source>
        <dbReference type="EMBL" id="SUB57032.1"/>
    </source>
</evidence>
<evidence type="ECO:0000256" key="1">
    <source>
        <dbReference type="ARBA" id="ARBA00004651"/>
    </source>
</evidence>
<feature type="transmembrane region" description="Helical" evidence="9">
    <location>
        <begin position="184"/>
        <end position="201"/>
    </location>
</feature>
<feature type="transmembrane region" description="Helical" evidence="9">
    <location>
        <begin position="391"/>
        <end position="410"/>
    </location>
</feature>
<sequence>MLEKLNGFVNGIVWGWPMLILLVGCGIILSFRLRFIQLRKFNFTMKNTMFKVFRKDTSAKKGELTAFQAVSTALAATVGTGNIAGVALAIATGGPGAVFWMWISAFFGMCTKFAEVILAVTYREKHSNGEYSGGPMYYIKNGLKMNWLAILFAFFGAFASFGIGNMTQANAISQAMSTTFHIDTKITGIILVILTGIVVIGGIKRIALVTERLVPFMSIFYIIGGLIILILEANKVPSAICLIFNSAFNPKAAFGGAVGTSLKLTMKMGIARGVFTNEAGLGSAPIAHAASNTDHPVRQGLWGIFEVFTDTILVCSITALTIMTSGLWNSGLEGADLTAAAFESGFTGGRYIVSIGLLLFAFSTILGWAYYGEKCFTFLVGSKIGKYYKYLYVPTCYLGATGSLQLLWNISDTLNGLMAIPNLVGLILLSKVVVILTKDFFKNPDYIRNNPSEYLDILPEKYKTS</sequence>
<keyword evidence="3 9" id="KW-0813">Transport</keyword>
<dbReference type="OrthoDB" id="9804874at2"/>
<proteinExistence type="inferred from homology"/>
<evidence type="ECO:0000256" key="7">
    <source>
        <dbReference type="ARBA" id="ARBA00022989"/>
    </source>
</evidence>
<feature type="transmembrane region" description="Helical" evidence="9">
    <location>
        <begin position="307"/>
        <end position="328"/>
    </location>
</feature>
<dbReference type="RefSeq" id="WP_019034505.1">
    <property type="nucleotide sequence ID" value="NZ_CAMUOS010000002.1"/>
</dbReference>